<reference evidence="2 3" key="1">
    <citation type="submission" date="2024-09" db="EMBL/GenBank/DDBJ databases">
        <title>Nodulacao em especies de Leguminosae Basais da Amazonia e Caracterizacao dos Rizobios e Bacterias Associadas aos Nodulos.</title>
        <authorList>
            <person name="Jambeiro I.C.A."/>
            <person name="Lopes I.S."/>
            <person name="Aguiar E.R.G.R."/>
            <person name="Santos A.F.J."/>
            <person name="Dos Santos J.M.F."/>
            <person name="Gross E."/>
        </authorList>
    </citation>
    <scope>NUCLEOTIDE SEQUENCE [LARGE SCALE GENOMIC DNA]</scope>
    <source>
        <strain evidence="2 3">BRUESC1165</strain>
    </source>
</reference>
<sequence length="69" mass="7716">MTKTEKTYERVAHSPTEAARLLGKSRSFVYEEIAKGRLKAHMLGTRMAILDHDLRGYLASLPVMKPTAA</sequence>
<evidence type="ECO:0000313" key="3">
    <source>
        <dbReference type="Proteomes" id="UP001593940"/>
    </source>
</evidence>
<proteinExistence type="predicted"/>
<dbReference type="InterPro" id="IPR010093">
    <property type="entry name" value="SinI_DNA-bd"/>
</dbReference>
<accession>A0ABV6Y5W8</accession>
<evidence type="ECO:0000313" key="2">
    <source>
        <dbReference type="EMBL" id="MFC1456392.1"/>
    </source>
</evidence>
<protein>
    <submittedName>
        <fullName evidence="2">Helix-turn-helix domain-containing protein</fullName>
    </submittedName>
</protein>
<feature type="domain" description="Helix-turn-helix" evidence="1">
    <location>
        <begin position="14"/>
        <end position="60"/>
    </location>
</feature>
<gene>
    <name evidence="2" type="ORF">ACETIH_06580</name>
</gene>
<evidence type="ECO:0000259" key="1">
    <source>
        <dbReference type="Pfam" id="PF12728"/>
    </source>
</evidence>
<organism evidence="2 3">
    <name type="scientific">Microvirga arabica</name>
    <dbReference type="NCBI Taxonomy" id="1128671"/>
    <lineage>
        <taxon>Bacteria</taxon>
        <taxon>Pseudomonadati</taxon>
        <taxon>Pseudomonadota</taxon>
        <taxon>Alphaproteobacteria</taxon>
        <taxon>Hyphomicrobiales</taxon>
        <taxon>Methylobacteriaceae</taxon>
        <taxon>Microvirga</taxon>
    </lineage>
</organism>
<keyword evidence="3" id="KW-1185">Reference proteome</keyword>
<dbReference type="InterPro" id="IPR041657">
    <property type="entry name" value="HTH_17"/>
</dbReference>
<dbReference type="EMBL" id="JBHOMY010000013">
    <property type="protein sequence ID" value="MFC1456392.1"/>
    <property type="molecule type" value="Genomic_DNA"/>
</dbReference>
<dbReference type="Proteomes" id="UP001593940">
    <property type="component" value="Unassembled WGS sequence"/>
</dbReference>
<dbReference type="NCBIfam" id="TIGR01764">
    <property type="entry name" value="excise"/>
    <property type="match status" value="1"/>
</dbReference>
<name>A0ABV6Y5W8_9HYPH</name>
<comment type="caution">
    <text evidence="2">The sequence shown here is derived from an EMBL/GenBank/DDBJ whole genome shotgun (WGS) entry which is preliminary data.</text>
</comment>
<dbReference type="RefSeq" id="WP_377029164.1">
    <property type="nucleotide sequence ID" value="NZ_JBHOMY010000013.1"/>
</dbReference>
<dbReference type="Pfam" id="PF12728">
    <property type="entry name" value="HTH_17"/>
    <property type="match status" value="1"/>
</dbReference>